<dbReference type="Pfam" id="PF02800">
    <property type="entry name" value="Gp_dh_C"/>
    <property type="match status" value="1"/>
</dbReference>
<dbReference type="CDD" id="cd05214">
    <property type="entry name" value="GAPDH_I_N"/>
    <property type="match status" value="1"/>
</dbReference>
<sequence>MASSSLLRSAATAAAPRGDFFSSPSCDHSKVSSSSLGFSRSFSGAAIATGPSSSLQFCAKNSKMQCKSCAAHQGYCYSSATCRSKSAATAAAPRGDFFSSPSCDHSKLRSCFDLSFVTSAKEVVSLCVMSSDSLDFNKYLGTKCLLQVLDLAAAFLVPRLLLGHLRLYSSVPKTLRCSARAVQPIKATATQVPPAVQRSSSTGKIKVGINGFGRIGRLVLRIATSRDDIEVVAVNDPFIDAKYMAYMLRYDSTHGNFKGTIIVIDDSTLEINGKKVNVVSKRDPAEIPWADLGADYVVESSGVFTTLSKAASHLKVVHEEFGILEGLMTTVHATTATQKTVDGPSMKDWRGGRGASQNIIPSSTGAAKAVGKVLPELNGKLTGMAFRVPTPNVSVVDLTCRLEKGASYEDVKAAIKFASEGPLKGILGYTDEDVVSNDFVGDSRSSIFDANAGIGLSKSFVKLVSWYDNEWGYSNRVLDLIEHMALVAASR</sequence>
<dbReference type="InterPro" id="IPR036291">
    <property type="entry name" value="NAD(P)-bd_dom_sf"/>
</dbReference>
<evidence type="ECO:0000256" key="9">
    <source>
        <dbReference type="ARBA" id="ARBA00023027"/>
    </source>
</evidence>
<dbReference type="GO" id="GO:0006096">
    <property type="term" value="P:glycolytic process"/>
    <property type="evidence" value="ECO:0007669"/>
    <property type="project" value="TreeGrafter"/>
</dbReference>
<evidence type="ECO:0000256" key="14">
    <source>
        <dbReference type="ARBA" id="ARBA00048005"/>
    </source>
</evidence>
<dbReference type="GO" id="GO:0005829">
    <property type="term" value="C:cytosol"/>
    <property type="evidence" value="ECO:0007669"/>
    <property type="project" value="TreeGrafter"/>
</dbReference>
<proteinExistence type="inferred from homology"/>
<dbReference type="FunFam" id="3.30.360.10:FF:000001">
    <property type="entry name" value="Glyceraldehyde-3-phosphate dehydrogenase"/>
    <property type="match status" value="1"/>
</dbReference>
<evidence type="ECO:0000256" key="15">
    <source>
        <dbReference type="RuleBase" id="RU000397"/>
    </source>
</evidence>
<name>A0A8S9PP46_BRACR</name>
<evidence type="ECO:0000256" key="10">
    <source>
        <dbReference type="ARBA" id="ARBA00023212"/>
    </source>
</evidence>
<gene>
    <name evidence="17" type="ORF">F2Q69_00049943</name>
</gene>
<dbReference type="SMART" id="SM00846">
    <property type="entry name" value="Gp_dh_N"/>
    <property type="match status" value="1"/>
</dbReference>
<evidence type="ECO:0000256" key="6">
    <source>
        <dbReference type="ARBA" id="ARBA00022679"/>
    </source>
</evidence>
<evidence type="ECO:0000256" key="8">
    <source>
        <dbReference type="ARBA" id="ARBA00023002"/>
    </source>
</evidence>
<keyword evidence="6" id="KW-0808">Transferase</keyword>
<keyword evidence="7" id="KW-0702">S-nitrosylation</keyword>
<dbReference type="CDD" id="cd18126">
    <property type="entry name" value="GAPDH_I_C"/>
    <property type="match status" value="1"/>
</dbReference>
<evidence type="ECO:0000313" key="17">
    <source>
        <dbReference type="EMBL" id="KAF3524547.1"/>
    </source>
</evidence>
<dbReference type="GO" id="GO:0051287">
    <property type="term" value="F:NAD binding"/>
    <property type="evidence" value="ECO:0007669"/>
    <property type="project" value="InterPro"/>
</dbReference>
<comment type="similarity">
    <text evidence="3 15">Belongs to the glyceraldehyde-3-phosphate dehydrogenase family.</text>
</comment>
<protein>
    <recommendedName>
        <fullName evidence="4">Glyceraldehyde-3-phosphate dehydrogenase</fullName>
    </recommendedName>
    <alternativeName>
        <fullName evidence="12">Peptidyl-cysteine S-nitrosylase GAPDH</fullName>
    </alternativeName>
</protein>
<keyword evidence="5" id="KW-0963">Cytoplasm</keyword>
<keyword evidence="10" id="KW-0206">Cytoskeleton</keyword>
<dbReference type="Gene3D" id="3.30.360.10">
    <property type="entry name" value="Dihydrodipicolinate Reductase, domain 2"/>
    <property type="match status" value="1"/>
</dbReference>
<dbReference type="InterPro" id="IPR020831">
    <property type="entry name" value="GlycerAld/Erythrose_P_DH"/>
</dbReference>
<dbReference type="PANTHER" id="PTHR10836:SF92">
    <property type="entry name" value="GLYCERALDEHYDE-3-PHOSPHATE DEHYDROGENASE GAPCP1, CHLOROPLASTIC"/>
    <property type="match status" value="1"/>
</dbReference>
<dbReference type="EMBL" id="QGKX02001347">
    <property type="protein sequence ID" value="KAF3524547.1"/>
    <property type="molecule type" value="Genomic_DNA"/>
</dbReference>
<evidence type="ECO:0000256" key="5">
    <source>
        <dbReference type="ARBA" id="ARBA00022490"/>
    </source>
</evidence>
<evidence type="ECO:0000256" key="1">
    <source>
        <dbReference type="ARBA" id="ARBA00004123"/>
    </source>
</evidence>
<keyword evidence="9" id="KW-0520">NAD</keyword>
<evidence type="ECO:0000256" key="2">
    <source>
        <dbReference type="ARBA" id="ARBA00004245"/>
    </source>
</evidence>
<accession>A0A8S9PP46</accession>
<dbReference type="Proteomes" id="UP000712600">
    <property type="component" value="Unassembled WGS sequence"/>
</dbReference>
<comment type="catalytic activity">
    <reaction evidence="13">
        <text>D-glyceraldehyde 3-phosphate + phosphate + NAD(+) = (2R)-3-phospho-glyceroyl phosphate + NADH + H(+)</text>
        <dbReference type="Rhea" id="RHEA:10300"/>
        <dbReference type="ChEBI" id="CHEBI:15378"/>
        <dbReference type="ChEBI" id="CHEBI:43474"/>
        <dbReference type="ChEBI" id="CHEBI:57540"/>
        <dbReference type="ChEBI" id="CHEBI:57604"/>
        <dbReference type="ChEBI" id="CHEBI:57945"/>
        <dbReference type="ChEBI" id="CHEBI:59776"/>
        <dbReference type="EC" id="1.2.1.12"/>
    </reaction>
</comment>
<evidence type="ECO:0000256" key="13">
    <source>
        <dbReference type="ARBA" id="ARBA00047698"/>
    </source>
</evidence>
<evidence type="ECO:0000256" key="4">
    <source>
        <dbReference type="ARBA" id="ARBA00021022"/>
    </source>
</evidence>
<dbReference type="Pfam" id="PF00044">
    <property type="entry name" value="Gp_dh_N"/>
    <property type="match status" value="1"/>
</dbReference>
<dbReference type="SUPFAM" id="SSF55347">
    <property type="entry name" value="Glyceraldehyde-3-phosphate dehydrogenase-like, C-terminal domain"/>
    <property type="match status" value="1"/>
</dbReference>
<comment type="subcellular location">
    <subcellularLocation>
        <location evidence="2">Cytoplasm</location>
        <location evidence="2">Cytoskeleton</location>
    </subcellularLocation>
    <subcellularLocation>
        <location evidence="1">Nucleus</location>
    </subcellularLocation>
</comment>
<comment type="catalytic activity">
    <reaction evidence="14">
        <text>S-nitroso-L-cysteinyl-[GAPDH] + L-cysteinyl-[protein] = L-cysteinyl-[GAPDH] + S-nitroso-L-cysteinyl-[protein]</text>
        <dbReference type="Rhea" id="RHEA:66684"/>
        <dbReference type="Rhea" id="RHEA-COMP:10131"/>
        <dbReference type="Rhea" id="RHEA-COMP:17089"/>
        <dbReference type="Rhea" id="RHEA-COMP:17090"/>
        <dbReference type="Rhea" id="RHEA-COMP:17091"/>
        <dbReference type="ChEBI" id="CHEBI:29950"/>
        <dbReference type="ChEBI" id="CHEBI:149494"/>
    </reaction>
    <physiologicalReaction direction="left-to-right" evidence="14">
        <dbReference type="Rhea" id="RHEA:66685"/>
    </physiologicalReaction>
</comment>
<dbReference type="GO" id="GO:0005856">
    <property type="term" value="C:cytoskeleton"/>
    <property type="evidence" value="ECO:0007669"/>
    <property type="project" value="UniProtKB-SubCell"/>
</dbReference>
<dbReference type="GO" id="GO:0004365">
    <property type="term" value="F:glyceraldehyde-3-phosphate dehydrogenase (NAD+) (phosphorylating) activity"/>
    <property type="evidence" value="ECO:0007669"/>
    <property type="project" value="UniProtKB-EC"/>
</dbReference>
<dbReference type="PRINTS" id="PR00078">
    <property type="entry name" value="G3PDHDRGNASE"/>
</dbReference>
<keyword evidence="11" id="KW-0539">Nucleus</keyword>
<dbReference type="InterPro" id="IPR020828">
    <property type="entry name" value="GlycerAld_3-P_DH_NAD(P)-bd"/>
</dbReference>
<dbReference type="Gene3D" id="3.40.50.720">
    <property type="entry name" value="NAD(P)-binding Rossmann-like Domain"/>
    <property type="match status" value="2"/>
</dbReference>
<evidence type="ECO:0000256" key="3">
    <source>
        <dbReference type="ARBA" id="ARBA00007406"/>
    </source>
</evidence>
<organism evidence="17 18">
    <name type="scientific">Brassica cretica</name>
    <name type="common">Mustard</name>
    <dbReference type="NCBI Taxonomy" id="69181"/>
    <lineage>
        <taxon>Eukaryota</taxon>
        <taxon>Viridiplantae</taxon>
        <taxon>Streptophyta</taxon>
        <taxon>Embryophyta</taxon>
        <taxon>Tracheophyta</taxon>
        <taxon>Spermatophyta</taxon>
        <taxon>Magnoliopsida</taxon>
        <taxon>eudicotyledons</taxon>
        <taxon>Gunneridae</taxon>
        <taxon>Pentapetalae</taxon>
        <taxon>rosids</taxon>
        <taxon>malvids</taxon>
        <taxon>Brassicales</taxon>
        <taxon>Brassicaceae</taxon>
        <taxon>Brassiceae</taxon>
        <taxon>Brassica</taxon>
    </lineage>
</organism>
<evidence type="ECO:0000256" key="12">
    <source>
        <dbReference type="ARBA" id="ARBA00031890"/>
    </source>
</evidence>
<dbReference type="InterPro" id="IPR020829">
    <property type="entry name" value="GlycerAld_3-P_DH_cat"/>
</dbReference>
<dbReference type="SUPFAM" id="SSF51735">
    <property type="entry name" value="NAD(P)-binding Rossmann-fold domains"/>
    <property type="match status" value="1"/>
</dbReference>
<evidence type="ECO:0000256" key="7">
    <source>
        <dbReference type="ARBA" id="ARBA00022799"/>
    </source>
</evidence>
<dbReference type="GO" id="GO:0016740">
    <property type="term" value="F:transferase activity"/>
    <property type="evidence" value="ECO:0007669"/>
    <property type="project" value="UniProtKB-KW"/>
</dbReference>
<dbReference type="GO" id="GO:0005634">
    <property type="term" value="C:nucleus"/>
    <property type="evidence" value="ECO:0007669"/>
    <property type="project" value="UniProtKB-SubCell"/>
</dbReference>
<dbReference type="FunFam" id="3.40.50.720:FF:001161">
    <property type="entry name" value="Glyceraldehyde-3-phosphate dehydrogenase"/>
    <property type="match status" value="1"/>
</dbReference>
<feature type="domain" description="Glyceraldehyde 3-phosphate dehydrogenase NAD(P) binding" evidence="16">
    <location>
        <begin position="205"/>
        <end position="323"/>
    </location>
</feature>
<evidence type="ECO:0000256" key="11">
    <source>
        <dbReference type="ARBA" id="ARBA00023242"/>
    </source>
</evidence>
<dbReference type="AlphaFoldDB" id="A0A8S9PP46"/>
<keyword evidence="8" id="KW-0560">Oxidoreductase</keyword>
<reference evidence="17" key="1">
    <citation type="submission" date="2019-12" db="EMBL/GenBank/DDBJ databases">
        <title>Genome sequencing and annotation of Brassica cretica.</title>
        <authorList>
            <person name="Studholme D.J."/>
            <person name="Sarris P."/>
        </authorList>
    </citation>
    <scope>NUCLEOTIDE SEQUENCE</scope>
    <source>
        <strain evidence="17">PFS-109/04</strain>
        <tissue evidence="17">Leaf</tissue>
    </source>
</reference>
<comment type="caution">
    <text evidence="17">The sequence shown here is derived from an EMBL/GenBank/DDBJ whole genome shotgun (WGS) entry which is preliminary data.</text>
</comment>
<dbReference type="PANTHER" id="PTHR10836">
    <property type="entry name" value="GLYCERALDEHYDE 3-PHOSPHATE DEHYDROGENASE"/>
    <property type="match status" value="1"/>
</dbReference>
<evidence type="ECO:0000259" key="16">
    <source>
        <dbReference type="SMART" id="SM00846"/>
    </source>
</evidence>
<evidence type="ECO:0000313" key="18">
    <source>
        <dbReference type="Proteomes" id="UP000712600"/>
    </source>
</evidence>